<dbReference type="Pfam" id="PF16970">
    <property type="entry name" value="FimA"/>
    <property type="match status" value="1"/>
</dbReference>
<feature type="chain" id="PRO_5019447467" evidence="5">
    <location>
        <begin position="24"/>
        <end position="177"/>
    </location>
</feature>
<evidence type="ECO:0000256" key="4">
    <source>
        <dbReference type="ARBA" id="ARBA00023263"/>
    </source>
</evidence>
<gene>
    <name evidence="6" type="ORF">DY367_01505</name>
</gene>
<dbReference type="GO" id="GO:0043709">
    <property type="term" value="P:cell adhesion involved in single-species biofilm formation"/>
    <property type="evidence" value="ECO:0007669"/>
    <property type="project" value="TreeGrafter"/>
</dbReference>
<proteinExistence type="inferred from homology"/>
<evidence type="ECO:0000256" key="2">
    <source>
        <dbReference type="ARBA" id="ARBA00006671"/>
    </source>
</evidence>
<organism evidence="6 7">
    <name type="scientific">Alcaligenes xylosoxydans xylosoxydans</name>
    <name type="common">Achromobacter xylosoxidans</name>
    <dbReference type="NCBI Taxonomy" id="85698"/>
    <lineage>
        <taxon>Bacteria</taxon>
        <taxon>Pseudomonadati</taxon>
        <taxon>Pseudomonadota</taxon>
        <taxon>Betaproteobacteria</taxon>
        <taxon>Burkholderiales</taxon>
        <taxon>Alcaligenaceae</taxon>
        <taxon>Achromobacter</taxon>
    </lineage>
</organism>
<dbReference type="Proteomes" id="UP000285324">
    <property type="component" value="Unassembled WGS sequence"/>
</dbReference>
<dbReference type="OrthoDB" id="8586454at2"/>
<evidence type="ECO:0000256" key="5">
    <source>
        <dbReference type="SAM" id="SignalP"/>
    </source>
</evidence>
<evidence type="ECO:0000313" key="6">
    <source>
        <dbReference type="EMBL" id="RPJ93458.1"/>
    </source>
</evidence>
<keyword evidence="3 5" id="KW-0732">Signal</keyword>
<evidence type="ECO:0000256" key="1">
    <source>
        <dbReference type="ARBA" id="ARBA00004561"/>
    </source>
</evidence>
<comment type="subcellular location">
    <subcellularLocation>
        <location evidence="1">Fimbrium</location>
    </subcellularLocation>
</comment>
<dbReference type="SUPFAM" id="SSF49401">
    <property type="entry name" value="Bacterial adhesins"/>
    <property type="match status" value="1"/>
</dbReference>
<dbReference type="RefSeq" id="WP_118931454.1">
    <property type="nucleotide sequence ID" value="NZ_CP061008.1"/>
</dbReference>
<dbReference type="PANTHER" id="PTHR33420:SF3">
    <property type="entry name" value="FIMBRIAL SUBUNIT ELFA"/>
    <property type="match status" value="1"/>
</dbReference>
<sequence>MKKTLLTAALAIAGLATFASAHAADGTIEFTGNITANTCSINGGNGGENFTVALPTVSSKTLEVAGSTAGRTPFKIALSGCTSDQPVSVHFEGGPTVSQETGRLMVDAGGASQVELGLLNNSFGEIKAGAATGQQNSQVVNLANGKADLDYFVEYHSLGNATAGAANSRVQYSISYQ</sequence>
<evidence type="ECO:0000313" key="7">
    <source>
        <dbReference type="Proteomes" id="UP000285324"/>
    </source>
</evidence>
<feature type="signal peptide" evidence="5">
    <location>
        <begin position="1"/>
        <end position="23"/>
    </location>
</feature>
<dbReference type="AlphaFoldDB" id="A0A424WJI3"/>
<dbReference type="EMBL" id="QVXO01000002">
    <property type="protein sequence ID" value="RPJ93458.1"/>
    <property type="molecule type" value="Genomic_DNA"/>
</dbReference>
<protein>
    <submittedName>
        <fullName evidence="6">Type 1 fimbrial protein</fullName>
    </submittedName>
</protein>
<comment type="caution">
    <text evidence="6">The sequence shown here is derived from an EMBL/GenBank/DDBJ whole genome shotgun (WGS) entry which is preliminary data.</text>
</comment>
<name>A0A424WJI3_ALCXX</name>
<accession>A0A424WJI3</accession>
<dbReference type="InterPro" id="IPR050263">
    <property type="entry name" value="Bact_Fimbrial_Adh_Pro"/>
</dbReference>
<reference evidence="6 7" key="1">
    <citation type="submission" date="2018-08" db="EMBL/GenBank/DDBJ databases">
        <title>Achromobacter xylosoxidans Genome sequencing and assembly.</title>
        <authorList>
            <person name="Wang R."/>
            <person name="Rensing C."/>
            <person name="Li Y."/>
        </authorList>
    </citation>
    <scope>NUCLEOTIDE SEQUENCE [LARGE SCALE GENOMIC DNA]</scope>
    <source>
        <strain evidence="6 7">GD003A</strain>
    </source>
</reference>
<dbReference type="PANTHER" id="PTHR33420">
    <property type="entry name" value="FIMBRIAL SUBUNIT ELFA-RELATED"/>
    <property type="match status" value="1"/>
</dbReference>
<comment type="similarity">
    <text evidence="2">Belongs to the fimbrial protein family.</text>
</comment>
<dbReference type="InterPro" id="IPR036937">
    <property type="entry name" value="Adhesion_dom_fimbrial_sf"/>
</dbReference>
<dbReference type="Gene3D" id="2.60.40.1090">
    <property type="entry name" value="Fimbrial-type adhesion domain"/>
    <property type="match status" value="1"/>
</dbReference>
<keyword evidence="4" id="KW-0281">Fimbrium</keyword>
<dbReference type="InterPro" id="IPR008966">
    <property type="entry name" value="Adhesion_dom_sf"/>
</dbReference>
<dbReference type="InterPro" id="IPR039458">
    <property type="entry name" value="FimA-like"/>
</dbReference>
<evidence type="ECO:0000256" key="3">
    <source>
        <dbReference type="ARBA" id="ARBA00022729"/>
    </source>
</evidence>
<dbReference type="GO" id="GO:0009289">
    <property type="term" value="C:pilus"/>
    <property type="evidence" value="ECO:0007669"/>
    <property type="project" value="UniProtKB-SubCell"/>
</dbReference>